<reference evidence="2" key="1">
    <citation type="submission" date="2016-04" db="EMBL/GenBank/DDBJ databases">
        <authorList>
            <person name="Evans L.H."/>
            <person name="Alamgir A."/>
            <person name="Owens N."/>
            <person name="Weber N.D."/>
            <person name="Virtaneva K."/>
            <person name="Barbian K."/>
            <person name="Babar A."/>
            <person name="Rosenke K."/>
        </authorList>
    </citation>
    <scope>NUCLEOTIDE SEQUENCE [LARGE SCALE GENOMIC DNA]</scope>
    <source>
        <strain evidence="2">CBS 101.48</strain>
    </source>
</reference>
<dbReference type="GO" id="GO:0005085">
    <property type="term" value="F:guanyl-nucleotide exchange factor activity"/>
    <property type="evidence" value="ECO:0007669"/>
    <property type="project" value="InterPro"/>
</dbReference>
<accession>A0A168QG47</accession>
<dbReference type="PROSITE" id="PS51835">
    <property type="entry name" value="DENN_C9ORF72"/>
    <property type="match status" value="1"/>
</dbReference>
<dbReference type="PANTHER" id="PTHR31855">
    <property type="entry name" value="GUANINE NUCLEOTIDE EXCHANGE C9ORF72"/>
    <property type="match status" value="1"/>
</dbReference>
<feature type="compositionally biased region" description="Low complexity" evidence="1">
    <location>
        <begin position="71"/>
        <end position="89"/>
    </location>
</feature>
<protein>
    <submittedName>
        <fullName evidence="2">Uncharacterized protein</fullName>
    </submittedName>
</protein>
<proteinExistence type="predicted"/>
<sequence length="710" mass="78001">MSHPYDPSPKHARLTKSKATSSTTAIQPLEITTTAVVTGGTGDGGGSGTAPNKSDERKATLKTSKSRLQASSGHSTSSLASSSNTSKPSGDNSKDDKHVSSIHPPTIPALEKKSNSDATDPTDIQRKKSRHHHHHHFIKSPVFQHGDPLTSSVVTENVVSPLISPMASATLSATVTTLDAVFPGLPPPVAAGPSEAVVALHDAANESVKDKSQRSAIDTMTQLFDSCFFSAILLVQWSNVVGPKVSKAWSGEPMDARLLTTIARQVLNGEMGRTLSDIEPKWLVLHRQGLICTAFLYQDPCSKSLCALVMVVPVRYLRNFSQYFKVLSQRVPRQLIDVLIKLRKTYRRLNITWSVALDYFANVHLFPLIQSIMDLESVSLPTEWPKITHTLLAKDTKPIVDAEFLTQMITSHLQTYGSTLLIGKSLTSVNILINTLALFLSPEEKSRSSHARKHHKYMPDLYLQGLLLQDIEDTKIRLETAVLKSPLPTTLVDLNKRQIKQTVLQPGYRRLVYQWHDTFLARLEDDVYAYATSGGYNKTHSEAGQKRPFTFQTTKAVSPMVKALIDATFQLPCRLREPYIRQWRKGLVKRATCLVKFIEVETSAILAKASTSTLTPLSVPRSSTTDTITSLSSNTNSNASTAPSTPAASAPSSSTTAASHTNTTAPHDIVQRMMDAMGITSWQDFLVILSTADKLRPGMMEFVDSYSNRF</sequence>
<dbReference type="AlphaFoldDB" id="A0A168QG47"/>
<dbReference type="GO" id="GO:0005776">
    <property type="term" value="C:autophagosome"/>
    <property type="evidence" value="ECO:0007669"/>
    <property type="project" value="TreeGrafter"/>
</dbReference>
<dbReference type="InterPro" id="IPR027819">
    <property type="entry name" value="C9orf72"/>
</dbReference>
<dbReference type="GO" id="GO:0005768">
    <property type="term" value="C:endosome"/>
    <property type="evidence" value="ECO:0007669"/>
    <property type="project" value="TreeGrafter"/>
</dbReference>
<feature type="region of interest" description="Disordered" evidence="1">
    <location>
        <begin position="615"/>
        <end position="662"/>
    </location>
</feature>
<dbReference type="STRING" id="4829.A0A168QG47"/>
<feature type="compositionally biased region" description="Low complexity" evidence="1">
    <location>
        <begin position="622"/>
        <end position="662"/>
    </location>
</feature>
<evidence type="ECO:0000313" key="2">
    <source>
        <dbReference type="EMBL" id="SAM04617.1"/>
    </source>
</evidence>
<dbReference type="GO" id="GO:0006897">
    <property type="term" value="P:endocytosis"/>
    <property type="evidence" value="ECO:0007669"/>
    <property type="project" value="TreeGrafter"/>
</dbReference>
<keyword evidence="3" id="KW-1185">Reference proteome</keyword>
<feature type="compositionally biased region" description="Polar residues" evidence="1">
    <location>
        <begin position="61"/>
        <end position="70"/>
    </location>
</feature>
<dbReference type="OMA" id="QPFYTSV"/>
<feature type="compositionally biased region" description="Basic residues" evidence="1">
    <location>
        <begin position="127"/>
        <end position="137"/>
    </location>
</feature>
<evidence type="ECO:0000256" key="1">
    <source>
        <dbReference type="SAM" id="MobiDB-lite"/>
    </source>
</evidence>
<dbReference type="EMBL" id="LT554414">
    <property type="protein sequence ID" value="SAM04617.1"/>
    <property type="molecule type" value="Genomic_DNA"/>
</dbReference>
<dbReference type="Pfam" id="PF15019">
    <property type="entry name" value="C9orf72-like"/>
    <property type="match status" value="1"/>
</dbReference>
<dbReference type="OrthoDB" id="10252077at2759"/>
<dbReference type="Proteomes" id="UP000078561">
    <property type="component" value="Unassembled WGS sequence"/>
</dbReference>
<dbReference type="GO" id="GO:0006914">
    <property type="term" value="P:autophagy"/>
    <property type="evidence" value="ECO:0007669"/>
    <property type="project" value="TreeGrafter"/>
</dbReference>
<feature type="compositionally biased region" description="Gly residues" evidence="1">
    <location>
        <begin position="39"/>
        <end position="48"/>
    </location>
</feature>
<gene>
    <name evidence="2" type="primary">ABSGL_10483.1 scaffold 12026</name>
</gene>
<dbReference type="PANTHER" id="PTHR31855:SF2">
    <property type="entry name" value="GUANINE NUCLEOTIDE EXCHANGE FACTOR C9ORF72"/>
    <property type="match status" value="1"/>
</dbReference>
<dbReference type="InParanoid" id="A0A168QG47"/>
<name>A0A168QG47_ABSGL</name>
<feature type="region of interest" description="Disordered" evidence="1">
    <location>
        <begin position="1"/>
        <end position="137"/>
    </location>
</feature>
<organism evidence="2">
    <name type="scientific">Absidia glauca</name>
    <name type="common">Pin mould</name>
    <dbReference type="NCBI Taxonomy" id="4829"/>
    <lineage>
        <taxon>Eukaryota</taxon>
        <taxon>Fungi</taxon>
        <taxon>Fungi incertae sedis</taxon>
        <taxon>Mucoromycota</taxon>
        <taxon>Mucoromycotina</taxon>
        <taxon>Mucoromycetes</taxon>
        <taxon>Mucorales</taxon>
        <taxon>Cunninghamellaceae</taxon>
        <taxon>Absidia</taxon>
    </lineage>
</organism>
<evidence type="ECO:0000313" key="3">
    <source>
        <dbReference type="Proteomes" id="UP000078561"/>
    </source>
</evidence>